<sequence length="105" mass="11790">MLARSLSLSLSHTLSPAGLRALCSPENTEHLSRSPSLPLFPELRPLAVNLRRSPVAGKSDLIGLEFAVKFNFLEGRTRIWFPSENSGWNLNLRARARRIRSISYC</sequence>
<proteinExistence type="predicted"/>
<organism evidence="1 2">
    <name type="scientific">Castanea mollissima</name>
    <name type="common">Chinese chestnut</name>
    <dbReference type="NCBI Taxonomy" id="60419"/>
    <lineage>
        <taxon>Eukaryota</taxon>
        <taxon>Viridiplantae</taxon>
        <taxon>Streptophyta</taxon>
        <taxon>Embryophyta</taxon>
        <taxon>Tracheophyta</taxon>
        <taxon>Spermatophyta</taxon>
        <taxon>Magnoliopsida</taxon>
        <taxon>eudicotyledons</taxon>
        <taxon>Gunneridae</taxon>
        <taxon>Pentapetalae</taxon>
        <taxon>rosids</taxon>
        <taxon>fabids</taxon>
        <taxon>Fagales</taxon>
        <taxon>Fagaceae</taxon>
        <taxon>Castanea</taxon>
    </lineage>
</organism>
<evidence type="ECO:0000313" key="1">
    <source>
        <dbReference type="EMBL" id="KAF3955661.1"/>
    </source>
</evidence>
<comment type="caution">
    <text evidence="1">The sequence shown here is derived from an EMBL/GenBank/DDBJ whole genome shotgun (WGS) entry which is preliminary data.</text>
</comment>
<evidence type="ECO:0000313" key="2">
    <source>
        <dbReference type="Proteomes" id="UP000737018"/>
    </source>
</evidence>
<protein>
    <submittedName>
        <fullName evidence="1">Uncharacterized protein</fullName>
    </submittedName>
</protein>
<keyword evidence="2" id="KW-1185">Reference proteome</keyword>
<dbReference type="AlphaFoldDB" id="A0A8J4VNZ6"/>
<reference evidence="1" key="1">
    <citation type="submission" date="2020-03" db="EMBL/GenBank/DDBJ databases">
        <title>Castanea mollissima Vanexum genome sequencing.</title>
        <authorList>
            <person name="Staton M."/>
        </authorList>
    </citation>
    <scope>NUCLEOTIDE SEQUENCE</scope>
    <source>
        <tissue evidence="1">Leaf</tissue>
    </source>
</reference>
<dbReference type="EMBL" id="JRKL02003309">
    <property type="protein sequence ID" value="KAF3955661.1"/>
    <property type="molecule type" value="Genomic_DNA"/>
</dbReference>
<gene>
    <name evidence="1" type="ORF">CMV_019140</name>
</gene>
<accession>A0A8J4VNZ6</accession>
<name>A0A8J4VNZ6_9ROSI</name>
<dbReference type="Proteomes" id="UP000737018">
    <property type="component" value="Unassembled WGS sequence"/>
</dbReference>